<evidence type="ECO:0000313" key="7">
    <source>
        <dbReference type="Proteomes" id="UP001642483"/>
    </source>
</evidence>
<keyword evidence="3" id="KW-0446">Lipid-binding</keyword>
<dbReference type="EMBL" id="CAWYQH010000098">
    <property type="protein sequence ID" value="CAK8684616.1"/>
    <property type="molecule type" value="Genomic_DNA"/>
</dbReference>
<keyword evidence="2" id="KW-0445">Lipid transport</keyword>
<proteinExistence type="predicted"/>
<dbReference type="InterPro" id="IPR043556">
    <property type="entry name" value="StARD5/6"/>
</dbReference>
<dbReference type="Proteomes" id="UP001642483">
    <property type="component" value="Unassembled WGS sequence"/>
</dbReference>
<evidence type="ECO:0000259" key="5">
    <source>
        <dbReference type="PROSITE" id="PS50848"/>
    </source>
</evidence>
<name>A0ABP0G1B6_CLALP</name>
<dbReference type="PROSITE" id="PS50848">
    <property type="entry name" value="START"/>
    <property type="match status" value="1"/>
</dbReference>
<accession>A0ABP0G1B6</accession>
<dbReference type="PANTHER" id="PTHR46374:SF1">
    <property type="entry name" value="START DOMAIN-CONTAINING PROTEIN"/>
    <property type="match status" value="1"/>
</dbReference>
<protein>
    <recommendedName>
        <fullName evidence="5">START domain-containing protein</fullName>
    </recommendedName>
</protein>
<dbReference type="Gene3D" id="3.30.530.20">
    <property type="match status" value="1"/>
</dbReference>
<organism evidence="6 7">
    <name type="scientific">Clavelina lepadiformis</name>
    <name type="common">Light-bulb sea squirt</name>
    <name type="synonym">Ascidia lepadiformis</name>
    <dbReference type="NCBI Taxonomy" id="159417"/>
    <lineage>
        <taxon>Eukaryota</taxon>
        <taxon>Metazoa</taxon>
        <taxon>Chordata</taxon>
        <taxon>Tunicata</taxon>
        <taxon>Ascidiacea</taxon>
        <taxon>Aplousobranchia</taxon>
        <taxon>Clavelinidae</taxon>
        <taxon>Clavelina</taxon>
    </lineage>
</organism>
<reference evidence="6 7" key="1">
    <citation type="submission" date="2024-02" db="EMBL/GenBank/DDBJ databases">
        <authorList>
            <person name="Daric V."/>
            <person name="Darras S."/>
        </authorList>
    </citation>
    <scope>NUCLEOTIDE SEQUENCE [LARGE SCALE GENOMIC DNA]</scope>
</reference>
<evidence type="ECO:0000256" key="4">
    <source>
        <dbReference type="ARBA" id="ARBA00024750"/>
    </source>
</evidence>
<keyword evidence="7" id="KW-1185">Reference proteome</keyword>
<feature type="domain" description="START" evidence="5">
    <location>
        <begin position="22"/>
        <end position="225"/>
    </location>
</feature>
<keyword evidence="1" id="KW-0813">Transport</keyword>
<sequence>MMETYSSKVKQLVKEVLNIQRNKTGWTFWKNENAVDIYYKLSSYFNGNMYKFVTEIDGPHDMVYDVMKPTSSPEISMEWDKSIQSYELIKTISTDVFIGRVTTFPAVLGLISAREFLNLYVLKTFSDFSESTQINSKYGKVSWIFAESIALPECPETKDYVRVANYPGGFAIVENKKNPSKSLVEMFINCDIGGMLPRSLIEAALPSQQILYIQGVKAEVKKRMNQRK</sequence>
<evidence type="ECO:0000256" key="2">
    <source>
        <dbReference type="ARBA" id="ARBA00023055"/>
    </source>
</evidence>
<dbReference type="PANTHER" id="PTHR46374">
    <property type="entry name" value="PROTEIN CBG07384"/>
    <property type="match status" value="1"/>
</dbReference>
<comment type="caution">
    <text evidence="6">The sequence shown here is derived from an EMBL/GenBank/DDBJ whole genome shotgun (WGS) entry which is preliminary data.</text>
</comment>
<dbReference type="Pfam" id="PF01852">
    <property type="entry name" value="START"/>
    <property type="match status" value="1"/>
</dbReference>
<dbReference type="SMART" id="SM00234">
    <property type="entry name" value="START"/>
    <property type="match status" value="1"/>
</dbReference>
<dbReference type="SUPFAM" id="SSF55961">
    <property type="entry name" value="Bet v1-like"/>
    <property type="match status" value="1"/>
</dbReference>
<evidence type="ECO:0000256" key="1">
    <source>
        <dbReference type="ARBA" id="ARBA00022448"/>
    </source>
</evidence>
<gene>
    <name evidence="6" type="ORF">CVLEPA_LOCUS15601</name>
</gene>
<evidence type="ECO:0000256" key="3">
    <source>
        <dbReference type="ARBA" id="ARBA00023121"/>
    </source>
</evidence>
<dbReference type="InterPro" id="IPR002913">
    <property type="entry name" value="START_lipid-bd_dom"/>
</dbReference>
<dbReference type="InterPro" id="IPR023393">
    <property type="entry name" value="START-like_dom_sf"/>
</dbReference>
<comment type="function">
    <text evidence="4">May be involved in the intracellular transport of sterols or other lipids. May bind cholesterol or other sterols.</text>
</comment>
<evidence type="ECO:0000313" key="6">
    <source>
        <dbReference type="EMBL" id="CAK8684616.1"/>
    </source>
</evidence>